<dbReference type="GO" id="GO:0006281">
    <property type="term" value="P:DNA repair"/>
    <property type="evidence" value="ECO:0007669"/>
    <property type="project" value="UniProtKB-KW"/>
</dbReference>
<evidence type="ECO:0000256" key="13">
    <source>
        <dbReference type="ARBA" id="ARBA00034003"/>
    </source>
</evidence>
<evidence type="ECO:0000256" key="7">
    <source>
        <dbReference type="ARBA" id="ARBA00022763"/>
    </source>
</evidence>
<dbReference type="Proteomes" id="UP000471381">
    <property type="component" value="Unassembled WGS sequence"/>
</dbReference>
<evidence type="ECO:0000256" key="5">
    <source>
        <dbReference type="ARBA" id="ARBA00022723"/>
    </source>
</evidence>
<dbReference type="SUPFAM" id="SSF56091">
    <property type="entry name" value="DNA ligase/mRNA capping enzyme, catalytic domain"/>
    <property type="match status" value="1"/>
</dbReference>
<sequence length="563" mass="63624">MEAFSNLLEQLYFTAGTKAKAQLIADYIENTPDPDRGWAIAAMAGTLRFDFFKRNTVKKLITEHTDPALFAMSYDYVGEVSETVAHLWPFNSPVSPLPSLHSIVDTFATVSKQKVSATLAEYLTMMTPSQRWALLKLGTRGLRIGVSARSIKQILADYGKKDIKEIETLWHAVNPPYTELLQWLEGKADKPDIENAVTFHPVMLSHPIEDNDIDTFDANLWQIENKYDGIRVQLAVNTELAGKDKESEKLATNSTDEQEREKALFSRTGDDISHSFPDLLDEMSGNMVLDGELLVIHNTEKATASASDMASRSSASEPIVDTFNALQQRLNKKKPTKPLMQSNPVGLIVYDALVLEGEKLTSLTLEARRKKLASWFEQKKPPRLFLSNTLRASSPESLRALHNTVCDNRSVEGLMIKRLDSTYVPGRPKGQWYKWKRDPLVVDAVIMYAQRGHGKRSSFYSDFTFGAWEGEQLLPIGKAYSGFTDEELKKLDNWVRRNAVGRFGPVREVKKELVFEVAFDAVHPSNRHKSGVALRFPRIHRIRWDKPANEADTLDALKLLIER</sequence>
<dbReference type="Pfam" id="PF04679">
    <property type="entry name" value="DNA_ligase_A_C"/>
    <property type="match status" value="1"/>
</dbReference>
<dbReference type="InterPro" id="IPR036599">
    <property type="entry name" value="DNA_ligase_N_sf"/>
</dbReference>
<comment type="caution">
    <text evidence="16">The sequence shown here is derived from an EMBL/GenBank/DDBJ whole genome shotgun (WGS) entry which is preliminary data.</text>
</comment>
<organism evidence="16 17">
    <name type="scientific">Alteromonas genovensis</name>
    <dbReference type="NCBI Taxonomy" id="471225"/>
    <lineage>
        <taxon>Bacteria</taxon>
        <taxon>Pseudomonadati</taxon>
        <taxon>Pseudomonadota</taxon>
        <taxon>Gammaproteobacteria</taxon>
        <taxon>Alteromonadales</taxon>
        <taxon>Alteromonadaceae</taxon>
        <taxon>Alteromonas/Salinimonas group</taxon>
        <taxon>Alteromonas</taxon>
    </lineage>
</organism>
<evidence type="ECO:0000256" key="6">
    <source>
        <dbReference type="ARBA" id="ARBA00022741"/>
    </source>
</evidence>
<dbReference type="AlphaFoldDB" id="A0A6N9TGN3"/>
<keyword evidence="4" id="KW-0235">DNA replication</keyword>
<dbReference type="GO" id="GO:0051301">
    <property type="term" value="P:cell division"/>
    <property type="evidence" value="ECO:0007669"/>
    <property type="project" value="UniProtKB-KW"/>
</dbReference>
<dbReference type="Pfam" id="PF01068">
    <property type="entry name" value="DNA_ligase_A_M"/>
    <property type="match status" value="1"/>
</dbReference>
<dbReference type="NCBIfam" id="TIGR04120">
    <property type="entry name" value="DNA_lig_bact"/>
    <property type="match status" value="1"/>
</dbReference>
<dbReference type="InterPro" id="IPR026333">
    <property type="entry name" value="ATP_dep_DNA_lig_pp_1105_fam"/>
</dbReference>
<dbReference type="EC" id="6.5.1.1" evidence="1"/>
<keyword evidence="6" id="KW-0547">Nucleotide-binding</keyword>
<dbReference type="InterPro" id="IPR016059">
    <property type="entry name" value="DNA_ligase_ATP-dep_CS"/>
</dbReference>
<evidence type="ECO:0000256" key="2">
    <source>
        <dbReference type="ARBA" id="ARBA00022598"/>
    </source>
</evidence>
<keyword evidence="11" id="KW-0234">DNA repair</keyword>
<evidence type="ECO:0000256" key="1">
    <source>
        <dbReference type="ARBA" id="ARBA00012727"/>
    </source>
</evidence>
<dbReference type="GO" id="GO:0046872">
    <property type="term" value="F:metal ion binding"/>
    <property type="evidence" value="ECO:0007669"/>
    <property type="project" value="UniProtKB-KW"/>
</dbReference>
<evidence type="ECO:0000256" key="11">
    <source>
        <dbReference type="ARBA" id="ARBA00023204"/>
    </source>
</evidence>
<feature type="region of interest" description="Disordered" evidence="14">
    <location>
        <begin position="243"/>
        <end position="269"/>
    </location>
</feature>
<dbReference type="SUPFAM" id="SSF50249">
    <property type="entry name" value="Nucleic acid-binding proteins"/>
    <property type="match status" value="1"/>
</dbReference>
<feature type="compositionally biased region" description="Basic and acidic residues" evidence="14">
    <location>
        <begin position="257"/>
        <end position="269"/>
    </location>
</feature>
<dbReference type="InterPro" id="IPR012310">
    <property type="entry name" value="DNA_ligase_ATP-dep_cent"/>
</dbReference>
<evidence type="ECO:0000256" key="4">
    <source>
        <dbReference type="ARBA" id="ARBA00022705"/>
    </source>
</evidence>
<feature type="domain" description="ATP-dependent DNA ligase family profile" evidence="15">
    <location>
        <begin position="338"/>
        <end position="469"/>
    </location>
</feature>
<dbReference type="Gene3D" id="1.10.3260.10">
    <property type="entry name" value="DNA ligase, ATP-dependent, N-terminal domain"/>
    <property type="match status" value="1"/>
</dbReference>
<dbReference type="GO" id="GO:0006310">
    <property type="term" value="P:DNA recombination"/>
    <property type="evidence" value="ECO:0007669"/>
    <property type="project" value="UniProtKB-KW"/>
</dbReference>
<evidence type="ECO:0000256" key="3">
    <source>
        <dbReference type="ARBA" id="ARBA00022618"/>
    </source>
</evidence>
<dbReference type="GO" id="GO:0005524">
    <property type="term" value="F:ATP binding"/>
    <property type="evidence" value="ECO:0007669"/>
    <property type="project" value="UniProtKB-KW"/>
</dbReference>
<comment type="catalytic activity">
    <reaction evidence="13">
        <text>ATP + (deoxyribonucleotide)n-3'-hydroxyl + 5'-phospho-(deoxyribonucleotide)m = (deoxyribonucleotide)n+m + AMP + diphosphate.</text>
        <dbReference type="EC" id="6.5.1.1"/>
    </reaction>
</comment>
<dbReference type="InterPro" id="IPR012340">
    <property type="entry name" value="NA-bd_OB-fold"/>
</dbReference>
<dbReference type="PROSITE" id="PS00697">
    <property type="entry name" value="DNA_LIGASE_A1"/>
    <property type="match status" value="1"/>
</dbReference>
<dbReference type="GO" id="GO:0003910">
    <property type="term" value="F:DNA ligase (ATP) activity"/>
    <property type="evidence" value="ECO:0007669"/>
    <property type="project" value="UniProtKB-EC"/>
</dbReference>
<evidence type="ECO:0000256" key="12">
    <source>
        <dbReference type="ARBA" id="ARBA00023306"/>
    </source>
</evidence>
<dbReference type="GO" id="GO:0003677">
    <property type="term" value="F:DNA binding"/>
    <property type="evidence" value="ECO:0007669"/>
    <property type="project" value="InterPro"/>
</dbReference>
<dbReference type="PANTHER" id="PTHR45674:SF13">
    <property type="entry name" value="DNA LIGASE-RELATED"/>
    <property type="match status" value="1"/>
</dbReference>
<keyword evidence="12" id="KW-0131">Cell cycle</keyword>
<evidence type="ECO:0000256" key="9">
    <source>
        <dbReference type="ARBA" id="ARBA00022842"/>
    </source>
</evidence>
<keyword evidence="3" id="KW-0132">Cell division</keyword>
<dbReference type="RefSeq" id="WP_163105801.1">
    <property type="nucleotide sequence ID" value="NZ_JAAAWO010000004.1"/>
</dbReference>
<evidence type="ECO:0000313" key="17">
    <source>
        <dbReference type="Proteomes" id="UP000471381"/>
    </source>
</evidence>
<dbReference type="Gene3D" id="3.30.470.30">
    <property type="entry name" value="DNA ligase/mRNA capping enzyme"/>
    <property type="match status" value="1"/>
</dbReference>
<keyword evidence="17" id="KW-1185">Reference proteome</keyword>
<evidence type="ECO:0000256" key="14">
    <source>
        <dbReference type="SAM" id="MobiDB-lite"/>
    </source>
</evidence>
<dbReference type="Gene3D" id="2.40.50.140">
    <property type="entry name" value="Nucleic acid-binding proteins"/>
    <property type="match status" value="1"/>
</dbReference>
<protein>
    <recommendedName>
        <fullName evidence="1">DNA ligase (ATP)</fullName>
        <ecNumber evidence="1">6.5.1.1</ecNumber>
    </recommendedName>
</protein>
<keyword evidence="2 16" id="KW-0436">Ligase</keyword>
<reference evidence="16 17" key="1">
    <citation type="submission" date="2020-01" db="EMBL/GenBank/DDBJ databases">
        <title>Genomes of bacteria type strains.</title>
        <authorList>
            <person name="Chen J."/>
            <person name="Zhu S."/>
            <person name="Yang J."/>
        </authorList>
    </citation>
    <scope>NUCLEOTIDE SEQUENCE [LARGE SCALE GENOMIC DNA]</scope>
    <source>
        <strain evidence="16 17">LMG 24078</strain>
    </source>
</reference>
<keyword evidence="10" id="KW-0233">DNA recombination</keyword>
<evidence type="ECO:0000259" key="15">
    <source>
        <dbReference type="PROSITE" id="PS50160"/>
    </source>
</evidence>
<keyword evidence="5" id="KW-0479">Metal-binding</keyword>
<keyword evidence="7" id="KW-0227">DNA damage</keyword>
<accession>A0A6N9TGN3</accession>
<dbReference type="PROSITE" id="PS50160">
    <property type="entry name" value="DNA_LIGASE_A3"/>
    <property type="match status" value="1"/>
</dbReference>
<dbReference type="PANTHER" id="PTHR45674">
    <property type="entry name" value="DNA LIGASE 1/3 FAMILY MEMBER"/>
    <property type="match status" value="1"/>
</dbReference>
<dbReference type="GO" id="GO:0006260">
    <property type="term" value="P:DNA replication"/>
    <property type="evidence" value="ECO:0007669"/>
    <property type="project" value="UniProtKB-KW"/>
</dbReference>
<dbReference type="InterPro" id="IPR012309">
    <property type="entry name" value="DNA_ligase_ATP-dep_C"/>
</dbReference>
<dbReference type="EMBL" id="JAAAWO010000004">
    <property type="protein sequence ID" value="NDW15225.1"/>
    <property type="molecule type" value="Genomic_DNA"/>
</dbReference>
<evidence type="ECO:0000256" key="8">
    <source>
        <dbReference type="ARBA" id="ARBA00022840"/>
    </source>
</evidence>
<name>A0A6N9TGN3_9ALTE</name>
<keyword evidence="9" id="KW-0460">Magnesium</keyword>
<dbReference type="NCBIfam" id="NF006701">
    <property type="entry name" value="PRK09247.1"/>
    <property type="match status" value="1"/>
</dbReference>
<proteinExistence type="predicted"/>
<dbReference type="InterPro" id="IPR050191">
    <property type="entry name" value="ATP-dep_DNA_ligase"/>
</dbReference>
<evidence type="ECO:0000256" key="10">
    <source>
        <dbReference type="ARBA" id="ARBA00023172"/>
    </source>
</evidence>
<dbReference type="CDD" id="cd07972">
    <property type="entry name" value="OBF_DNA_ligase_Arch_LigB"/>
    <property type="match status" value="1"/>
</dbReference>
<gene>
    <name evidence="16" type="ORF">GTQ48_06815</name>
</gene>
<evidence type="ECO:0000313" key="16">
    <source>
        <dbReference type="EMBL" id="NDW15225.1"/>
    </source>
</evidence>
<keyword evidence="8" id="KW-0067">ATP-binding</keyword>